<evidence type="ECO:0000313" key="8">
    <source>
        <dbReference type="EMBL" id="MBD8002341.1"/>
    </source>
</evidence>
<sequence>MGGIECPSLFSMNMKDSKYNTFFEYNHKIIGYNTLYNTCLTLTPEVYGLLKEKFFLNLSMAALYSEKINNLLSDNKFIIDENIDESSIIDDILKRSKGDKSLLYIIINPTLNCNFNCWYCYETHVRKSKISAATIQSIIKYIKIEFDTNSELKNIRIDWFGGEPLMYKDIIYTFLSDLQEITKNSNVNVVSNFTTNGYLITEKFLDFCQEHHVKRFQITLDGNRMSHNKVKFLKGNHNTYDQILQNIKLCLKKGFEVSVRYNISQKTEIIYQEIISDFSGLAKNEIQNLRFSIHAVWQDSDKLEVLTKVDEIVSKLREHNYICVTPDSCPNTIFNPCYADKKNQFIVNYDARVFKCTARNFSTSPNEGILLENGTIQWLRKELEKEYIQNSTGCLSCSIFPICNRGCYQKRKEVDADYCFYGTNAQKMEHAKRIVIEKLYWSHLNI</sequence>
<organism evidence="8 9">
    <name type="scientific">Phocaeicola faecium</name>
    <dbReference type="NCBI Taxonomy" id="2762213"/>
    <lineage>
        <taxon>Bacteria</taxon>
        <taxon>Pseudomonadati</taxon>
        <taxon>Bacteroidota</taxon>
        <taxon>Bacteroidia</taxon>
        <taxon>Bacteroidales</taxon>
        <taxon>Bacteroidaceae</taxon>
        <taxon>Phocaeicola</taxon>
    </lineage>
</organism>
<comment type="cofactor">
    <cofactor evidence="1">
        <name>[4Fe-4S] cluster</name>
        <dbReference type="ChEBI" id="CHEBI:49883"/>
    </cofactor>
</comment>
<dbReference type="PANTHER" id="PTHR43787">
    <property type="entry name" value="FEMO COFACTOR BIOSYNTHESIS PROTEIN NIFB-RELATED"/>
    <property type="match status" value="1"/>
</dbReference>
<evidence type="ECO:0000256" key="1">
    <source>
        <dbReference type="ARBA" id="ARBA00001966"/>
    </source>
</evidence>
<keyword evidence="6" id="KW-0411">Iron-sulfur</keyword>
<dbReference type="Proteomes" id="UP000616346">
    <property type="component" value="Unassembled WGS sequence"/>
</dbReference>
<dbReference type="SFLD" id="SFLDS00029">
    <property type="entry name" value="Radical_SAM"/>
    <property type="match status" value="1"/>
</dbReference>
<accession>A0ABR8VC52</accession>
<keyword evidence="9" id="KW-1185">Reference proteome</keyword>
<evidence type="ECO:0000256" key="2">
    <source>
        <dbReference type="ARBA" id="ARBA00022485"/>
    </source>
</evidence>
<dbReference type="Gene3D" id="3.20.20.70">
    <property type="entry name" value="Aldolase class I"/>
    <property type="match status" value="1"/>
</dbReference>
<gene>
    <name evidence="8" type="ORF">H9626_08975</name>
</gene>
<dbReference type="InterPro" id="IPR013785">
    <property type="entry name" value="Aldolase_TIM"/>
</dbReference>
<feature type="domain" description="Radical SAM core" evidence="7">
    <location>
        <begin position="97"/>
        <end position="327"/>
    </location>
</feature>
<dbReference type="InterPro" id="IPR058240">
    <property type="entry name" value="rSAM_sf"/>
</dbReference>
<reference evidence="8 9" key="1">
    <citation type="submission" date="2020-08" db="EMBL/GenBank/DDBJ databases">
        <title>A Genomic Blueprint of the Chicken Gut Microbiome.</title>
        <authorList>
            <person name="Gilroy R."/>
            <person name="Ravi A."/>
            <person name="Getino M."/>
            <person name="Pursley I."/>
            <person name="Horton D.L."/>
            <person name="Alikhan N.-F."/>
            <person name="Baker D."/>
            <person name="Gharbi K."/>
            <person name="Hall N."/>
            <person name="Watson M."/>
            <person name="Adriaenssens E.M."/>
            <person name="Foster-Nyarko E."/>
            <person name="Jarju S."/>
            <person name="Secka A."/>
            <person name="Antonio M."/>
            <person name="Oren A."/>
            <person name="Chaudhuri R."/>
            <person name="La Ragione R.M."/>
            <person name="Hildebrand F."/>
            <person name="Pallen M.J."/>
        </authorList>
    </citation>
    <scope>NUCLEOTIDE SEQUENCE [LARGE SCALE GENOMIC DNA]</scope>
    <source>
        <strain evidence="8 9">Sa1YUN3</strain>
    </source>
</reference>
<evidence type="ECO:0000256" key="6">
    <source>
        <dbReference type="ARBA" id="ARBA00023014"/>
    </source>
</evidence>
<keyword evidence="3" id="KW-0949">S-adenosyl-L-methionine</keyword>
<dbReference type="InterPro" id="IPR007197">
    <property type="entry name" value="rSAM"/>
</dbReference>
<dbReference type="SUPFAM" id="SSF102114">
    <property type="entry name" value="Radical SAM enzymes"/>
    <property type="match status" value="1"/>
</dbReference>
<evidence type="ECO:0000256" key="3">
    <source>
        <dbReference type="ARBA" id="ARBA00022691"/>
    </source>
</evidence>
<dbReference type="SFLD" id="SFLDG01067">
    <property type="entry name" value="SPASM/twitch_domain_containing"/>
    <property type="match status" value="1"/>
</dbReference>
<name>A0ABR8VC52_9BACT</name>
<dbReference type="Pfam" id="PF04055">
    <property type="entry name" value="Radical_SAM"/>
    <property type="match status" value="1"/>
</dbReference>
<keyword evidence="2" id="KW-0004">4Fe-4S</keyword>
<evidence type="ECO:0000256" key="5">
    <source>
        <dbReference type="ARBA" id="ARBA00023004"/>
    </source>
</evidence>
<keyword evidence="5" id="KW-0408">Iron</keyword>
<evidence type="ECO:0000256" key="4">
    <source>
        <dbReference type="ARBA" id="ARBA00022723"/>
    </source>
</evidence>
<comment type="caution">
    <text evidence="8">The sequence shown here is derived from an EMBL/GenBank/DDBJ whole genome shotgun (WGS) entry which is preliminary data.</text>
</comment>
<proteinExistence type="predicted"/>
<dbReference type="EMBL" id="JACSPQ010000009">
    <property type="protein sequence ID" value="MBD8002341.1"/>
    <property type="molecule type" value="Genomic_DNA"/>
</dbReference>
<evidence type="ECO:0000313" key="9">
    <source>
        <dbReference type="Proteomes" id="UP000616346"/>
    </source>
</evidence>
<keyword evidence="4" id="KW-0479">Metal-binding</keyword>
<dbReference type="PANTHER" id="PTHR43787:SF3">
    <property type="entry name" value="ARYLSULFATASE REGULATORY PROTEIN"/>
    <property type="match status" value="1"/>
</dbReference>
<protein>
    <submittedName>
        <fullName evidence="8">Radical SAM protein</fullName>
    </submittedName>
</protein>
<dbReference type="CDD" id="cd01335">
    <property type="entry name" value="Radical_SAM"/>
    <property type="match status" value="1"/>
</dbReference>
<dbReference type="PROSITE" id="PS51918">
    <property type="entry name" value="RADICAL_SAM"/>
    <property type="match status" value="1"/>
</dbReference>
<evidence type="ECO:0000259" key="7">
    <source>
        <dbReference type="PROSITE" id="PS51918"/>
    </source>
</evidence>